<reference evidence="1 2" key="2">
    <citation type="submission" date="2018-11" db="EMBL/GenBank/DDBJ databases">
        <authorList>
            <consortium name="Pathogen Informatics"/>
        </authorList>
    </citation>
    <scope>NUCLEOTIDE SEQUENCE [LARGE SCALE GENOMIC DNA]</scope>
    <source>
        <strain evidence="1 2">Egypt</strain>
    </source>
</reference>
<proteinExistence type="predicted"/>
<evidence type="ECO:0000313" key="3">
    <source>
        <dbReference type="WBParaSite" id="ECPE_0001650101-mRNA-1"/>
    </source>
</evidence>
<dbReference type="Proteomes" id="UP000272942">
    <property type="component" value="Unassembled WGS sequence"/>
</dbReference>
<keyword evidence="2" id="KW-1185">Reference proteome</keyword>
<protein>
    <submittedName>
        <fullName evidence="1 3">Uncharacterized protein</fullName>
    </submittedName>
</protein>
<dbReference type="OrthoDB" id="6138683at2759"/>
<evidence type="ECO:0000313" key="1">
    <source>
        <dbReference type="EMBL" id="VDP93730.1"/>
    </source>
</evidence>
<dbReference type="EMBL" id="UZAN01064439">
    <property type="protein sequence ID" value="VDP93730.1"/>
    <property type="molecule type" value="Genomic_DNA"/>
</dbReference>
<name>A0A183BB73_9TREM</name>
<gene>
    <name evidence="1" type="ORF">ECPE_LOCUS16458</name>
</gene>
<reference evidence="3" key="1">
    <citation type="submission" date="2016-06" db="UniProtKB">
        <authorList>
            <consortium name="WormBaseParasite"/>
        </authorList>
    </citation>
    <scope>IDENTIFICATION</scope>
</reference>
<dbReference type="WBParaSite" id="ECPE_0001650101-mRNA-1">
    <property type="protein sequence ID" value="ECPE_0001650101-mRNA-1"/>
    <property type="gene ID" value="ECPE_0001650101"/>
</dbReference>
<evidence type="ECO:0000313" key="2">
    <source>
        <dbReference type="Proteomes" id="UP000272942"/>
    </source>
</evidence>
<dbReference type="AlphaFoldDB" id="A0A183BB73"/>
<organism evidence="3">
    <name type="scientific">Echinostoma caproni</name>
    <dbReference type="NCBI Taxonomy" id="27848"/>
    <lineage>
        <taxon>Eukaryota</taxon>
        <taxon>Metazoa</taxon>
        <taxon>Spiralia</taxon>
        <taxon>Lophotrochozoa</taxon>
        <taxon>Platyhelminthes</taxon>
        <taxon>Trematoda</taxon>
        <taxon>Digenea</taxon>
        <taxon>Plagiorchiida</taxon>
        <taxon>Echinostomata</taxon>
        <taxon>Echinostomatoidea</taxon>
        <taxon>Echinostomatidae</taxon>
        <taxon>Echinostoma</taxon>
    </lineage>
</organism>
<sequence>MTNMERVQRHTTRIVARIRGISCEGRLQALELFPVSYTRPVGDLICLWKILRDDLEPELRAVSTTKLQPNPRPRAHSAEAGVDGSSFGLPSFSKGDYCGIHSRQKKPRCRMMSDSINASMSTWGDGGNLQTAERVVIGTVDEEAHTGRGPLPFVHEDQVNVHRTDNQASRFLLQCAHKVCTHHCELP</sequence>
<accession>A0A183BB73</accession>